<dbReference type="Gene3D" id="3.40.50.300">
    <property type="entry name" value="P-loop containing nucleotide triphosphate hydrolases"/>
    <property type="match status" value="2"/>
</dbReference>
<dbReference type="InterPro" id="IPR027417">
    <property type="entry name" value="P-loop_NTPase"/>
</dbReference>
<dbReference type="GO" id="GO:0016787">
    <property type="term" value="F:hydrolase activity"/>
    <property type="evidence" value="ECO:0007669"/>
    <property type="project" value="UniProtKB-KW"/>
</dbReference>
<dbReference type="PROSITE" id="PS51192">
    <property type="entry name" value="HELICASE_ATP_BIND_1"/>
    <property type="match status" value="1"/>
</dbReference>
<dbReference type="Proteomes" id="UP000503462">
    <property type="component" value="Chromosome 1"/>
</dbReference>
<dbReference type="InterPro" id="IPR001525">
    <property type="entry name" value="C5_MeTfrase"/>
</dbReference>
<dbReference type="Pfam" id="PF00176">
    <property type="entry name" value="SNF2-rel_dom"/>
    <property type="match status" value="1"/>
</dbReference>
<dbReference type="GO" id="GO:0008168">
    <property type="term" value="F:methyltransferase activity"/>
    <property type="evidence" value="ECO:0007669"/>
    <property type="project" value="UniProtKB-KW"/>
</dbReference>
<dbReference type="PROSITE" id="PS51194">
    <property type="entry name" value="HELICASE_CTER"/>
    <property type="match status" value="1"/>
</dbReference>
<dbReference type="SMART" id="SM00487">
    <property type="entry name" value="DEXDc"/>
    <property type="match status" value="1"/>
</dbReference>
<dbReference type="PANTHER" id="PTHR45626:SF26">
    <property type="entry name" value="FAMILY HELICASE, PUTATIVE (AFU_ORTHOLOGUE AFUA_2G09120)-RELATED"/>
    <property type="match status" value="1"/>
</dbReference>
<evidence type="ECO:0000256" key="4">
    <source>
        <dbReference type="ARBA" id="ARBA00022801"/>
    </source>
</evidence>
<feature type="domain" description="Helicase ATP-binding" evidence="6">
    <location>
        <begin position="1091"/>
        <end position="1370"/>
    </location>
</feature>
<dbReference type="InterPro" id="IPR001650">
    <property type="entry name" value="Helicase_C-like"/>
</dbReference>
<dbReference type="GO" id="GO:0005634">
    <property type="term" value="C:nucleus"/>
    <property type="evidence" value="ECO:0007669"/>
    <property type="project" value="TreeGrafter"/>
</dbReference>
<dbReference type="InterPro" id="IPR000330">
    <property type="entry name" value="SNF2_N"/>
</dbReference>
<dbReference type="SUPFAM" id="SSF53335">
    <property type="entry name" value="S-adenosyl-L-methionine-dependent methyltransferases"/>
    <property type="match status" value="1"/>
</dbReference>
<dbReference type="CDD" id="cd18793">
    <property type="entry name" value="SF2_C_SNF"/>
    <property type="match status" value="1"/>
</dbReference>
<dbReference type="InterPro" id="IPR029063">
    <property type="entry name" value="SAM-dependent_MTases_sf"/>
</dbReference>
<dbReference type="InterPro" id="IPR050628">
    <property type="entry name" value="SNF2_RAD54_helicase_TF"/>
</dbReference>
<dbReference type="SUPFAM" id="SSF52540">
    <property type="entry name" value="P-loop containing nucleoside triphosphate hydrolases"/>
    <property type="match status" value="2"/>
</dbReference>
<dbReference type="Pfam" id="PF00145">
    <property type="entry name" value="DNA_methylase"/>
    <property type="match status" value="1"/>
</dbReference>
<dbReference type="OrthoDB" id="423221at2759"/>
<dbReference type="EMBL" id="CP051139">
    <property type="protein sequence ID" value="QIW94895.1"/>
    <property type="molecule type" value="Genomic_DNA"/>
</dbReference>
<evidence type="ECO:0008006" key="10">
    <source>
        <dbReference type="Google" id="ProtNLM"/>
    </source>
</evidence>
<evidence type="ECO:0000313" key="9">
    <source>
        <dbReference type="Proteomes" id="UP000503462"/>
    </source>
</evidence>
<evidence type="ECO:0000259" key="7">
    <source>
        <dbReference type="PROSITE" id="PS51194"/>
    </source>
</evidence>
<keyword evidence="2" id="KW-0808">Transferase</keyword>
<dbReference type="GO" id="GO:0006281">
    <property type="term" value="P:DNA repair"/>
    <property type="evidence" value="ECO:0007669"/>
    <property type="project" value="TreeGrafter"/>
</dbReference>
<dbReference type="InterPro" id="IPR049730">
    <property type="entry name" value="SNF2/RAD54-like_C"/>
</dbReference>
<dbReference type="Gene3D" id="3.40.50.150">
    <property type="entry name" value="Vaccinia Virus protein VP39"/>
    <property type="match status" value="1"/>
</dbReference>
<proteinExistence type="predicted"/>
<evidence type="ECO:0000256" key="3">
    <source>
        <dbReference type="ARBA" id="ARBA00022741"/>
    </source>
</evidence>
<reference evidence="8 9" key="1">
    <citation type="journal article" date="2016" name="Sci. Rep.">
        <title>Peltaster fructicola genome reveals evolution from an invasive phytopathogen to an ectophytic parasite.</title>
        <authorList>
            <person name="Xu C."/>
            <person name="Chen H."/>
            <person name="Gleason M.L."/>
            <person name="Xu J.R."/>
            <person name="Liu H."/>
            <person name="Zhang R."/>
            <person name="Sun G."/>
        </authorList>
    </citation>
    <scope>NUCLEOTIDE SEQUENCE [LARGE SCALE GENOMIC DNA]</scope>
    <source>
        <strain evidence="8 9">LNHT1506</strain>
    </source>
</reference>
<protein>
    <recommendedName>
        <fullName evidence="10">RING-type domain-containing protein</fullName>
    </recommendedName>
</protein>
<accession>A0A6H0XJK5</accession>
<evidence type="ECO:0000256" key="1">
    <source>
        <dbReference type="ARBA" id="ARBA00022603"/>
    </source>
</evidence>
<feature type="domain" description="Helicase C-terminal" evidence="7">
    <location>
        <begin position="1712"/>
        <end position="1867"/>
    </location>
</feature>
<organism evidence="8 9">
    <name type="scientific">Peltaster fructicola</name>
    <dbReference type="NCBI Taxonomy" id="286661"/>
    <lineage>
        <taxon>Eukaryota</taxon>
        <taxon>Fungi</taxon>
        <taxon>Dikarya</taxon>
        <taxon>Ascomycota</taxon>
        <taxon>Pezizomycotina</taxon>
        <taxon>Dothideomycetes</taxon>
        <taxon>Dothideomycetes incertae sedis</taxon>
        <taxon>Peltaster</taxon>
    </lineage>
</organism>
<dbReference type="Pfam" id="PF00271">
    <property type="entry name" value="Helicase_C"/>
    <property type="match status" value="1"/>
</dbReference>
<dbReference type="InterPro" id="IPR014001">
    <property type="entry name" value="Helicase_ATP-bd"/>
</dbReference>
<sequence length="1874" mass="209492">MENLLGRTKHNRGLASDLPSISDVKDMFGDMVQRGLALGLAQALGHLSQPLRVATCCSGTESPLLALTMISDAIQQSAAPSLNVEHLFSSEIVPYKQAYIERNFRPAIIFRDIREMSSAVNDQTPMATTVYGSQVAVPPGVHLLIAGTSCVDYSRLNSKRQDLDESGSGESSKTFYAVLDYVKKFRPPIVLLENVKSAAWKKMLDEYEKIDYVVAGVFVDTKDFYIPQTRQRGYMICFDAVYADAAQAVKQWQELMARFKRPASSPFTAFLLPPEAILQRIDAFVPPSRDVGWALCKIRQLRYREQHKLGHARPFTKWQESGYVAVPENGSAAWFKRQTERVKDSIDCAILRKALHINGGYDARFKTRIFNLSQNIDRAEDTGPFGICTCITPSGIFYVSDASRVLAPEETLRLQGLPLDKISFTTETPNELHDLAGNAMTSTVVGAAILSALICGHKAIRQDSTRNGHSVPALPAESALRSVQKDLVQTGHLSTMMSRLVIDDLARQLPIKPMPLKELAEIAHLVRRQCACEIGMRCTTAAIRLCMTCGHTACIGCAGNPLHDYGEATSQPPSGFASPTTFARDLRASLPLHLGFRFEHDARQTILSQVGDATIIDLVMSALSETFSIGQTRRTGHWSTIYHAQQARLELRFSNATAVWYLFVDQPSQQRLRGMTLEANITYPVARCTASHGLDPGSRWEVRCTKQRSVQVTIRGTGDKLPSWWALCQLPGYEGHFIWQYLDIAISEEHLSEELRNVCGRYQHFPNCGTSHDSLYVKYSPERRPVYLFRDPTRTGDAALDCFVFAHDQEAVGYDEVRPLLGRLPAVWTPWHPKSALDVDLSSEWQHSTLLVDEWLAADINLVPKLLDIVVQANRALDHRIECRMSQPLALCIAQSPSPCQGRLAGIRWISELMKRHLSELNWAAYDGDIPRMACETCAPTRPFLAWTLTSNATIEPVEDSRAAATFEHCIRDRPAAIYLKQHTDAVSLEVNVRSLVHRACAALPVATTRVDWRLHERNQDHLLALQPFHLQPSVAGVQITHCASMTCVLYPVQQLMLSWMLEMESGVDIMLEASQDATLLEHDWTLEARAQGSLHVRGGICADQPGFGKTVTSLALIATTDTQAAQQAFHHRYIARTADLAATNATLIICPQSLVRQWATEMRNKLPYREKRDFIVIATMADLKRFTAEDFRKVKAIILSRNLLSSDGYIRTLAAFSATPLPAIHTGNMVEKWLAHIQPRIAKHTRMLEASTIQALQTHTQQAYETSVRESYASSSRLILSPPTATAASRKPIKKSKALSEADFKTLTMPLVHMFFFSRIIVDEFHDLDAMQHVLIKSLQADKHWGLSATPKMNDMYDIAQMAALIRVPLQYGGISTATMKTQNVRKLRKEMSDFELFDTMRESPSDSAHTLMYKMDELFLHKFVRQNMMDFAELPIEHHLISVTLPAGQYVLYNELHALLFSQGMQLRKSRSTIGHARDKRLAVAIKDAEFPQEALSRYAAQTQSEEESLPNLVREAEFQVRKVQKQLAFTIATSQRIIGEVSDAEDVSALPDVLDEQDFQQYVFELVKSVGGMRLPPKEARLCIDDENDDDQPDTRSGSQTIATGLLDCSTGLLKALRSLRFLQACNSSLVCSRSCGTMGAFTQHSDIFAISVHCGHIFCSFCLRQHQLQHREQCAVSGCSAIILDETLLWSQSLVNSSRALSCGKAGAVVEVLRTIARKEEQAVIFVQYSSQFVDVEEALKQAGLKHVTIRNASRADDQVSTFQHHRDIVAMLLNASDETAAGLNLQMANHVIFVSPLLRTTKYSYDATMAQAIGRVKRHGQQRVIHVHRIYALHTIDVDILEEREPGLGVRSERPDGTRCMKAFTSDVE</sequence>
<evidence type="ECO:0000259" key="6">
    <source>
        <dbReference type="PROSITE" id="PS51192"/>
    </source>
</evidence>
<gene>
    <name evidence="8" type="ORF">AMS68_000413</name>
</gene>
<evidence type="ECO:0000256" key="2">
    <source>
        <dbReference type="ARBA" id="ARBA00022679"/>
    </source>
</evidence>
<dbReference type="GO" id="GO:0008094">
    <property type="term" value="F:ATP-dependent activity, acting on DNA"/>
    <property type="evidence" value="ECO:0007669"/>
    <property type="project" value="TreeGrafter"/>
</dbReference>
<keyword evidence="4" id="KW-0378">Hydrolase</keyword>
<keyword evidence="9" id="KW-1185">Reference proteome</keyword>
<dbReference type="GO" id="GO:0005524">
    <property type="term" value="F:ATP binding"/>
    <property type="evidence" value="ECO:0007669"/>
    <property type="project" value="UniProtKB-KW"/>
</dbReference>
<dbReference type="PANTHER" id="PTHR45626">
    <property type="entry name" value="TRANSCRIPTION TERMINATION FACTOR 2-RELATED"/>
    <property type="match status" value="1"/>
</dbReference>
<keyword evidence="5" id="KW-0067">ATP-binding</keyword>
<evidence type="ECO:0000256" key="5">
    <source>
        <dbReference type="ARBA" id="ARBA00022840"/>
    </source>
</evidence>
<evidence type="ECO:0000313" key="8">
    <source>
        <dbReference type="EMBL" id="QIW94895.1"/>
    </source>
</evidence>
<name>A0A6H0XJK5_9PEZI</name>
<dbReference type="GO" id="GO:0032259">
    <property type="term" value="P:methylation"/>
    <property type="evidence" value="ECO:0007669"/>
    <property type="project" value="UniProtKB-KW"/>
</dbReference>
<keyword evidence="1" id="KW-0489">Methyltransferase</keyword>
<keyword evidence="3" id="KW-0547">Nucleotide-binding</keyword>